<keyword evidence="2" id="KW-1185">Reference proteome</keyword>
<dbReference type="EMBL" id="MAMP01000012">
    <property type="protein sequence ID" value="OES45813.1"/>
    <property type="molecule type" value="Genomic_DNA"/>
</dbReference>
<sequence length="171" mass="19404">MSVEMKGLKEFMKQVEKAANSEAKKEFSLWLEASGMEFLEIIQDEIIRTETVDTRRLLNSFNRGDNDGVWSMSEGGLTLAVGSNVSYASFANDGHTTVDLDSGKDRRWVPGRWVGDRFEYDKNAETGMLLKVKWVDGSGYWDNAMAIFEKIFEKSLEKRLQGWLDSLGSAR</sequence>
<protein>
    <submittedName>
        <fullName evidence="1">Phage portal protein</fullName>
    </submittedName>
</protein>
<reference evidence="1 2" key="1">
    <citation type="submission" date="2016-06" db="EMBL/GenBank/DDBJ databases">
        <title>Domibacillus iocasae genome sequencing.</title>
        <authorList>
            <person name="Verma A."/>
            <person name="Pal Y."/>
            <person name="Ojha A.K."/>
            <person name="Krishnamurthi S."/>
        </authorList>
    </citation>
    <scope>NUCLEOTIDE SEQUENCE [LARGE SCALE GENOMIC DNA]</scope>
    <source>
        <strain evidence="1 2">DSM 29979</strain>
    </source>
</reference>
<dbReference type="InterPro" id="IPR010064">
    <property type="entry name" value="HK97-gp10_tail"/>
</dbReference>
<dbReference type="OrthoDB" id="2871348at2"/>
<comment type="caution">
    <text evidence="1">The sequence shown here is derived from an EMBL/GenBank/DDBJ whole genome shotgun (WGS) entry which is preliminary data.</text>
</comment>
<dbReference type="STRING" id="1714016.BA724_03135"/>
<accession>A0A1E7DRV5</accession>
<organism evidence="1 2">
    <name type="scientific">Domibacillus iocasae</name>
    <dbReference type="NCBI Taxonomy" id="1714016"/>
    <lineage>
        <taxon>Bacteria</taxon>
        <taxon>Bacillati</taxon>
        <taxon>Bacillota</taxon>
        <taxon>Bacilli</taxon>
        <taxon>Bacillales</taxon>
        <taxon>Bacillaceae</taxon>
        <taxon>Domibacillus</taxon>
    </lineage>
</organism>
<dbReference type="Pfam" id="PF04883">
    <property type="entry name" value="HK97-gp10_like"/>
    <property type="match status" value="1"/>
</dbReference>
<proteinExistence type="predicted"/>
<gene>
    <name evidence="1" type="ORF">BA724_03135</name>
</gene>
<dbReference type="AlphaFoldDB" id="A0A1E7DRV5"/>
<name>A0A1E7DRV5_9BACI</name>
<dbReference type="Proteomes" id="UP000095658">
    <property type="component" value="Unassembled WGS sequence"/>
</dbReference>
<evidence type="ECO:0000313" key="2">
    <source>
        <dbReference type="Proteomes" id="UP000095658"/>
    </source>
</evidence>
<evidence type="ECO:0000313" key="1">
    <source>
        <dbReference type="EMBL" id="OES45813.1"/>
    </source>
</evidence>